<dbReference type="EMBL" id="LR999455">
    <property type="protein sequence ID" value="CAE6074544.1"/>
    <property type="molecule type" value="Genomic_DNA"/>
</dbReference>
<name>A0A8S2AFD5_ARAAE</name>
<dbReference type="InterPro" id="IPR025312">
    <property type="entry name" value="DUF4216"/>
</dbReference>
<evidence type="ECO:0000256" key="1">
    <source>
        <dbReference type="SAM" id="MobiDB-lite"/>
    </source>
</evidence>
<dbReference type="InterPro" id="IPR058352">
    <property type="entry name" value="DUF8039"/>
</dbReference>
<evidence type="ECO:0000259" key="5">
    <source>
        <dbReference type="Pfam" id="PF13963"/>
    </source>
</evidence>
<dbReference type="Pfam" id="PF03004">
    <property type="entry name" value="Transposase_24"/>
    <property type="match status" value="1"/>
</dbReference>
<dbReference type="Proteomes" id="UP000682877">
    <property type="component" value="Chromosome 5"/>
</dbReference>
<dbReference type="Pfam" id="PF13952">
    <property type="entry name" value="DUF4216"/>
    <property type="match status" value="1"/>
</dbReference>
<dbReference type="Pfam" id="PF02992">
    <property type="entry name" value="Transposase_21"/>
    <property type="match status" value="1"/>
</dbReference>
<feature type="domain" description="Transposase-associated" evidence="5">
    <location>
        <begin position="4"/>
        <end position="78"/>
    </location>
</feature>
<proteinExistence type="predicted"/>
<feature type="region of interest" description="Disordered" evidence="1">
    <location>
        <begin position="618"/>
        <end position="707"/>
    </location>
</feature>
<dbReference type="PANTHER" id="PTHR48258:SF3">
    <property type="entry name" value="FK506-BINDING PROTEIN 4-LIKE ISOFORM X1"/>
    <property type="match status" value="1"/>
</dbReference>
<dbReference type="Pfam" id="PF03017">
    <property type="entry name" value="Transposase_23"/>
    <property type="match status" value="1"/>
</dbReference>
<evidence type="ECO:0000259" key="2">
    <source>
        <dbReference type="Pfam" id="PF03017"/>
    </source>
</evidence>
<protein>
    <submittedName>
        <fullName evidence="7">Uncharacterized protein</fullName>
    </submittedName>
</protein>
<evidence type="ECO:0000259" key="4">
    <source>
        <dbReference type="Pfam" id="PF13960"/>
    </source>
</evidence>
<dbReference type="InterPro" id="IPR004252">
    <property type="entry name" value="Probable_transposase_24"/>
</dbReference>
<feature type="compositionally biased region" description="Acidic residues" evidence="1">
    <location>
        <begin position="626"/>
        <end position="657"/>
    </location>
</feature>
<dbReference type="Pfam" id="PF13963">
    <property type="entry name" value="Transpos_assoc"/>
    <property type="match status" value="1"/>
</dbReference>
<feature type="compositionally biased region" description="Basic residues" evidence="1">
    <location>
        <begin position="692"/>
        <end position="706"/>
    </location>
</feature>
<dbReference type="InterPro" id="IPR025452">
    <property type="entry name" value="DUF4218"/>
</dbReference>
<evidence type="ECO:0000313" key="7">
    <source>
        <dbReference type="EMBL" id="CAE6074544.1"/>
    </source>
</evidence>
<feature type="compositionally biased region" description="Low complexity" evidence="1">
    <location>
        <begin position="1197"/>
        <end position="1212"/>
    </location>
</feature>
<evidence type="ECO:0000313" key="8">
    <source>
        <dbReference type="Proteomes" id="UP000682877"/>
    </source>
</evidence>
<accession>A0A8S2AFD5</accession>
<sequence length="1297" mass="147264">MDKAWVWLPRNSLEYEEGATKFVLDAASCLGNVLAMFCPCVDCRNVVHQSNETVLEHLVIRGMDLKYKRSKCWSKHGEISDKTTDVHASENEAYDLFRTAFMESEGKQSSQQNNVEESETVETLGTLAGCKVKGKQACNVCGKDTPHRWLKFSRKHVYMGNRRRLRPDHPYRRRKVWFDNTVELGTANRIQSGAEIYECLRDFRNEFGRPLEKKGKRKRMEADDDDDDVIAAEEYEEDDDQWRWKKMSIFFQLAYWKDLPVRHNIDVMHVEKNVSDALLSIQMHNGKSKDGLKARKDLEDIGCIHLRVIIVIAIRYMKTLKAYVKNFARPEACMAEGYLAGECIAFCLEFLHKSVPVQETLNRNEDLEADQQILEGRPLHKATEKTLTDKERDIAHRYILMNTAVMEPYIELHLEELQATDVRCAKNETLLWKYHTERFPQWIKDKIPSNSKDHSSRLRWLAFGPRHIAQTYKGSSAKDTRQMADIVSFYGVIKEILMLDYHKFQIPVFRCIWANKGNGVKEEDSFTLVNLHMNQSAYLNDPFILASQAKQVFYSREDDSSPWYVCMRAPPRGYHELETVEEFVSGPLSAGLDVTPVVSLKKKRNKKSIIEENERDNVEERIEVATEGDDGVEEEDINGEEDIEEQENGAEDNEEQDNGQSQENERENEVEDPIPPSTAGASETQTNQSDNKKRKSRGPTRMRKVAKNLEDKVEVEFNALGEHVGKGSVTLSSFLGPLAREHVPVLLDDWRQLDQRTKDVMWEEIQGRFNLKEDWQKEAVFKQMGGLWRAAKSKLVTKVRSTKSKVALQQLKPSNVQCTSAWNSWVKNKCTAAFKERSEKYRQLRKGQIPHTTSRKGMTRLADEMKKNSSDPRKVTRSKVWIAGHTHSDGRPVREEFAETIEMIKTIDSEMDSTTSTDNVREDAVSQVLGKDRPGRVRGMGRGATVTKLAFLQTRDSHVKNLEASQAELKSKLESLQNLRQTDDVSMSDLSNVSKEGVRCQLLDWCSNVEVVVGEGEFCSSEHTYKIGRIPLGRNAAAVLVKSTTVIHASVWRPTPTIFTLNEAVGHKIAWPLDKIILDEDINLSQPTKSVESEQPTDESLGRIKIFQYWSGDDDLIAEGMLLSTDHNELVDGRPLGHGAAVVKVLEVVKSEAYLWRPNPPISLMSDALNETIAWPIDRIQLLDVPANDESTRKSPKSATTPSSTTPSTATSKGAKQKCFLLDIDNTGQRVAIGRVSSTDPAEKVHHVPLGANASKVWVEVSKVEGARVWRANSEVKVIADAVGTTVAWPNDKIIFM</sequence>
<dbReference type="InterPro" id="IPR004264">
    <property type="entry name" value="Transposase_23"/>
</dbReference>
<dbReference type="PANTHER" id="PTHR48258">
    <property type="entry name" value="DUF4218 DOMAIN-CONTAINING PROTEIN-RELATED"/>
    <property type="match status" value="1"/>
</dbReference>
<feature type="domain" description="DUF8039" evidence="6">
    <location>
        <begin position="1217"/>
        <end position="1296"/>
    </location>
</feature>
<feature type="region of interest" description="Disordered" evidence="1">
    <location>
        <begin position="1186"/>
        <end position="1212"/>
    </location>
</feature>
<feature type="domain" description="Transposase Tnp1/En/Spm-like" evidence="2">
    <location>
        <begin position="1113"/>
        <end position="1169"/>
    </location>
</feature>
<dbReference type="Pfam" id="PF13960">
    <property type="entry name" value="DUF4218"/>
    <property type="match status" value="1"/>
</dbReference>
<organism evidence="7 8">
    <name type="scientific">Arabidopsis arenosa</name>
    <name type="common">Sand rock-cress</name>
    <name type="synonym">Cardaminopsis arenosa</name>
    <dbReference type="NCBI Taxonomy" id="38785"/>
    <lineage>
        <taxon>Eukaryota</taxon>
        <taxon>Viridiplantae</taxon>
        <taxon>Streptophyta</taxon>
        <taxon>Embryophyta</taxon>
        <taxon>Tracheophyta</taxon>
        <taxon>Spermatophyta</taxon>
        <taxon>Magnoliopsida</taxon>
        <taxon>eudicotyledons</taxon>
        <taxon>Gunneridae</taxon>
        <taxon>Pentapetalae</taxon>
        <taxon>rosids</taxon>
        <taxon>malvids</taxon>
        <taxon>Brassicales</taxon>
        <taxon>Brassicaceae</taxon>
        <taxon>Camelineae</taxon>
        <taxon>Arabidopsis</taxon>
    </lineage>
</organism>
<dbReference type="InterPro" id="IPR029480">
    <property type="entry name" value="Transpos_assoc"/>
</dbReference>
<evidence type="ECO:0000259" key="6">
    <source>
        <dbReference type="Pfam" id="PF26133"/>
    </source>
</evidence>
<feature type="domain" description="DUF4218" evidence="4">
    <location>
        <begin position="302"/>
        <end position="364"/>
    </location>
</feature>
<dbReference type="Pfam" id="PF26133">
    <property type="entry name" value="DUF8039"/>
    <property type="match status" value="1"/>
</dbReference>
<reference evidence="7" key="1">
    <citation type="submission" date="2021-01" db="EMBL/GenBank/DDBJ databases">
        <authorList>
            <person name="Bezrukov I."/>
        </authorList>
    </citation>
    <scope>NUCLEOTIDE SEQUENCE</scope>
</reference>
<evidence type="ECO:0000259" key="3">
    <source>
        <dbReference type="Pfam" id="PF13952"/>
    </source>
</evidence>
<keyword evidence="8" id="KW-1185">Reference proteome</keyword>
<dbReference type="InterPro" id="IPR004242">
    <property type="entry name" value="Transposase_21"/>
</dbReference>
<gene>
    <name evidence="7" type="ORF">AARE701A_LOCUS12420</name>
</gene>
<feature type="compositionally biased region" description="Polar residues" evidence="1">
    <location>
        <begin position="679"/>
        <end position="689"/>
    </location>
</feature>
<feature type="domain" description="DUF4216" evidence="3">
    <location>
        <begin position="499"/>
        <end position="565"/>
    </location>
</feature>